<evidence type="ECO:0000256" key="2">
    <source>
        <dbReference type="ARBA" id="ARBA00022622"/>
    </source>
</evidence>
<keyword evidence="5" id="KW-1015">Disulfide bond</keyword>
<keyword evidence="7" id="KW-0449">Lipoprotein</keyword>
<evidence type="ECO:0000313" key="9">
    <source>
        <dbReference type="Ensembl" id="ENSMSIP00000009029.1"/>
    </source>
</evidence>
<evidence type="ECO:0000256" key="4">
    <source>
        <dbReference type="ARBA" id="ARBA00023136"/>
    </source>
</evidence>
<dbReference type="Ensembl" id="ENSMSIT00000011516.1">
    <property type="protein sequence ID" value="ENSMSIP00000009029.1"/>
    <property type="gene ID" value="ENSMSIG00000008002.1"/>
</dbReference>
<accession>A0A8C6MSP2</accession>
<evidence type="ECO:0000313" key="10">
    <source>
        <dbReference type="Proteomes" id="UP000694415"/>
    </source>
</evidence>
<dbReference type="AlphaFoldDB" id="A0A8C6MSP2"/>
<dbReference type="Proteomes" id="UP000694415">
    <property type="component" value="Unplaced"/>
</dbReference>
<evidence type="ECO:0000256" key="3">
    <source>
        <dbReference type="ARBA" id="ARBA00022729"/>
    </source>
</evidence>
<evidence type="ECO:0000256" key="1">
    <source>
        <dbReference type="ARBA" id="ARBA00004609"/>
    </source>
</evidence>
<name>A0A8C6MSP2_MUSSI</name>
<keyword evidence="10" id="KW-1185">Reference proteome</keyword>
<reference evidence="9" key="1">
    <citation type="submission" date="2025-08" db="UniProtKB">
        <authorList>
            <consortium name="Ensembl"/>
        </authorList>
    </citation>
    <scope>IDENTIFICATION</scope>
</reference>
<evidence type="ECO:0008006" key="11">
    <source>
        <dbReference type="Google" id="ProtNLM"/>
    </source>
</evidence>
<keyword evidence="4" id="KW-0472">Membrane</keyword>
<proteinExistence type="predicted"/>
<sequence>ISHQLSLILLLLFYVTHFTSASSSCPCLHNLSSHTGLKFDSQVTTNTCDLDSCLTVVSGRQVYRQGWRWSYCDFWFLLTRLGLLHTPRKWCQTNLKRNQEEETTRHLPHQGRWLGPLVLAANRKLCF</sequence>
<keyword evidence="2" id="KW-0336">GPI-anchor</keyword>
<dbReference type="InterPro" id="IPR056949">
    <property type="entry name" value="CD59"/>
</dbReference>
<dbReference type="GO" id="GO:0005886">
    <property type="term" value="C:plasma membrane"/>
    <property type="evidence" value="ECO:0007669"/>
    <property type="project" value="UniProtKB-SubCell"/>
</dbReference>
<keyword evidence="3 8" id="KW-0732">Signal</keyword>
<evidence type="ECO:0000256" key="5">
    <source>
        <dbReference type="ARBA" id="ARBA00023157"/>
    </source>
</evidence>
<feature type="chain" id="PRO_5034018085" description="Secreted protein" evidence="8">
    <location>
        <begin position="22"/>
        <end position="127"/>
    </location>
</feature>
<evidence type="ECO:0000256" key="7">
    <source>
        <dbReference type="ARBA" id="ARBA00023288"/>
    </source>
</evidence>
<organism evidence="9 10">
    <name type="scientific">Mus spicilegus</name>
    <name type="common">Mound-building mouse</name>
    <dbReference type="NCBI Taxonomy" id="10103"/>
    <lineage>
        <taxon>Eukaryota</taxon>
        <taxon>Metazoa</taxon>
        <taxon>Chordata</taxon>
        <taxon>Craniata</taxon>
        <taxon>Vertebrata</taxon>
        <taxon>Euteleostomi</taxon>
        <taxon>Mammalia</taxon>
        <taxon>Eutheria</taxon>
        <taxon>Euarchontoglires</taxon>
        <taxon>Glires</taxon>
        <taxon>Rodentia</taxon>
        <taxon>Myomorpha</taxon>
        <taxon>Muroidea</taxon>
        <taxon>Muridae</taxon>
        <taxon>Murinae</taxon>
        <taxon>Mus</taxon>
        <taxon>Mus</taxon>
    </lineage>
</organism>
<protein>
    <recommendedName>
        <fullName evidence="11">Secreted protein</fullName>
    </recommendedName>
</protein>
<dbReference type="Pfam" id="PF25152">
    <property type="entry name" value="CD59"/>
    <property type="match status" value="1"/>
</dbReference>
<evidence type="ECO:0000256" key="8">
    <source>
        <dbReference type="SAM" id="SignalP"/>
    </source>
</evidence>
<evidence type="ECO:0000256" key="6">
    <source>
        <dbReference type="ARBA" id="ARBA00023180"/>
    </source>
</evidence>
<keyword evidence="6" id="KW-0325">Glycoprotein</keyword>
<feature type="signal peptide" evidence="8">
    <location>
        <begin position="1"/>
        <end position="21"/>
    </location>
</feature>
<dbReference type="GO" id="GO:0098552">
    <property type="term" value="C:side of membrane"/>
    <property type="evidence" value="ECO:0007669"/>
    <property type="project" value="UniProtKB-KW"/>
</dbReference>
<comment type="subcellular location">
    <subcellularLocation>
        <location evidence="1">Cell membrane</location>
        <topology evidence="1">Lipid-anchor</topology>
        <topology evidence="1">GPI-anchor</topology>
    </subcellularLocation>
</comment>
<reference evidence="9" key="2">
    <citation type="submission" date="2025-09" db="UniProtKB">
        <authorList>
            <consortium name="Ensembl"/>
        </authorList>
    </citation>
    <scope>IDENTIFICATION</scope>
</reference>